<comment type="similarity">
    <text evidence="10">Belongs to the insect chemoreceptor superfamily. Heteromeric odorant receptor channel (TC 1.A.69) family.</text>
</comment>
<dbReference type="GO" id="GO:0005886">
    <property type="term" value="C:plasma membrane"/>
    <property type="evidence" value="ECO:0007669"/>
    <property type="project" value="UniProtKB-SubCell"/>
</dbReference>
<dbReference type="GO" id="GO:0005549">
    <property type="term" value="F:odorant binding"/>
    <property type="evidence" value="ECO:0007669"/>
    <property type="project" value="InterPro"/>
</dbReference>
<organism evidence="11">
    <name type="scientific">Lampronia capitella</name>
    <name type="common">currant shoot borer</name>
    <dbReference type="NCBI Taxonomy" id="485574"/>
    <lineage>
        <taxon>Eukaryota</taxon>
        <taxon>Metazoa</taxon>
        <taxon>Ecdysozoa</taxon>
        <taxon>Arthropoda</taxon>
        <taxon>Hexapoda</taxon>
        <taxon>Insecta</taxon>
        <taxon>Pterygota</taxon>
        <taxon>Neoptera</taxon>
        <taxon>Endopterygota</taxon>
        <taxon>Lepidoptera</taxon>
        <taxon>Glossata</taxon>
        <taxon>Incurvarioidea</taxon>
        <taxon>Prodoxidae</taxon>
        <taxon>Lampronia</taxon>
    </lineage>
</organism>
<dbReference type="GO" id="GO:0007165">
    <property type="term" value="P:signal transduction"/>
    <property type="evidence" value="ECO:0007669"/>
    <property type="project" value="UniProtKB-KW"/>
</dbReference>
<keyword evidence="5 10" id="KW-0552">Olfaction</keyword>
<feature type="transmembrane region" description="Helical" evidence="10">
    <location>
        <begin position="204"/>
        <end position="225"/>
    </location>
</feature>
<feature type="transmembrane region" description="Helical" evidence="10">
    <location>
        <begin position="299"/>
        <end position="319"/>
    </location>
</feature>
<evidence type="ECO:0000256" key="8">
    <source>
        <dbReference type="ARBA" id="ARBA00023170"/>
    </source>
</evidence>
<accession>A0A2Z4EY46</accession>
<dbReference type="InterPro" id="IPR004117">
    <property type="entry name" value="7tm6_olfct_rcpt"/>
</dbReference>
<evidence type="ECO:0000256" key="9">
    <source>
        <dbReference type="ARBA" id="ARBA00023224"/>
    </source>
</evidence>
<comment type="caution">
    <text evidence="10">Lacks conserved residue(s) required for the propagation of feature annotation.</text>
</comment>
<keyword evidence="8 10" id="KW-0675">Receptor</keyword>
<keyword evidence="2" id="KW-1003">Cell membrane</keyword>
<evidence type="ECO:0000256" key="5">
    <source>
        <dbReference type="ARBA" id="ARBA00022725"/>
    </source>
</evidence>
<gene>
    <name evidence="11" type="primary">OR1</name>
</gene>
<protein>
    <recommendedName>
        <fullName evidence="10">Odorant receptor</fullName>
    </recommendedName>
</protein>
<dbReference type="PANTHER" id="PTHR21137">
    <property type="entry name" value="ODORANT RECEPTOR"/>
    <property type="match status" value="1"/>
</dbReference>
<dbReference type="Pfam" id="PF02949">
    <property type="entry name" value="7tm_6"/>
    <property type="match status" value="1"/>
</dbReference>
<feature type="transmembrane region" description="Helical" evidence="10">
    <location>
        <begin position="138"/>
        <end position="160"/>
    </location>
</feature>
<dbReference type="GO" id="GO:0004984">
    <property type="term" value="F:olfactory receptor activity"/>
    <property type="evidence" value="ECO:0007669"/>
    <property type="project" value="InterPro"/>
</dbReference>
<evidence type="ECO:0000256" key="10">
    <source>
        <dbReference type="RuleBase" id="RU351113"/>
    </source>
</evidence>
<proteinExistence type="evidence at transcript level"/>
<dbReference type="EMBL" id="MG913128">
    <property type="protein sequence ID" value="AWV67917.1"/>
    <property type="molecule type" value="mRNA"/>
</dbReference>
<evidence type="ECO:0000256" key="6">
    <source>
        <dbReference type="ARBA" id="ARBA00022989"/>
    </source>
</evidence>
<evidence type="ECO:0000256" key="3">
    <source>
        <dbReference type="ARBA" id="ARBA00022606"/>
    </source>
</evidence>
<comment type="subcellular location">
    <subcellularLocation>
        <location evidence="1 10">Cell membrane</location>
        <topology evidence="1 10">Multi-pass membrane protein</topology>
    </subcellularLocation>
</comment>
<keyword evidence="4 10" id="KW-0812">Transmembrane</keyword>
<keyword evidence="9 10" id="KW-0807">Transducer</keyword>
<evidence type="ECO:0000256" key="2">
    <source>
        <dbReference type="ARBA" id="ARBA00022475"/>
    </source>
</evidence>
<keyword evidence="6 10" id="KW-1133">Transmembrane helix</keyword>
<evidence type="ECO:0000256" key="1">
    <source>
        <dbReference type="ARBA" id="ARBA00004651"/>
    </source>
</evidence>
<sequence>MERSKRKDPMKLKHWRWVRFYLIALGMWPKACVGEPRSRAYEYYHKHTLMMCLITLYLQISYIWSHYAVTSFFELGHMLITICMNLLCIVRLLLGLDKAYGPMINTFFTKVHLFNYECHDYNSYSQKVKEIAELFSRYFSMCYLVLLNIAILLFNITPWINNYKNGAFSGDSNITLQASLYIANPFDTHTNVKHWIVLSIYNYYPTYVGGISITATDLCVSLMIFQVMGRIHILENNLKTMGRPALQRYWEIKYKGSVKKVQVEMFSEAENVDIHLRLKQYINDQKLIRAFIDELVKRYGLVLLASYMIHLANGSIILLEILDGRAESLTRYGPLAVGLFGELIIMSTILEHVCTLSDRLGDAVYSTPWECMDTRNQSTVLLFLMRVQTPTVFKAKGLVEVGVKPMASILKTTVSYCAFLKRTSMN</sequence>
<evidence type="ECO:0000313" key="11">
    <source>
        <dbReference type="EMBL" id="AWV67917.1"/>
    </source>
</evidence>
<evidence type="ECO:0000256" key="7">
    <source>
        <dbReference type="ARBA" id="ARBA00023136"/>
    </source>
</evidence>
<dbReference type="PANTHER" id="PTHR21137:SF35">
    <property type="entry name" value="ODORANT RECEPTOR 19A-RELATED"/>
    <property type="match status" value="1"/>
</dbReference>
<feature type="transmembrane region" description="Helical" evidence="10">
    <location>
        <begin position="331"/>
        <end position="350"/>
    </location>
</feature>
<keyword evidence="3 10" id="KW-0716">Sensory transduction</keyword>
<name>A0A2Z4EY46_9NEOP</name>
<feature type="transmembrane region" description="Helical" evidence="10">
    <location>
        <begin position="48"/>
        <end position="69"/>
    </location>
</feature>
<feature type="transmembrane region" description="Helical" evidence="10">
    <location>
        <begin position="75"/>
        <end position="94"/>
    </location>
</feature>
<reference evidence="11" key="1">
    <citation type="journal article" date="2018" name="Insect Biochem. Mol. Biol.">
        <title>Functional characterization of odorant receptors from Lampronia capitella suggests a non-ditrysian origin of the lepidopteran pheromone receptor clade.</title>
        <authorList>
            <person name="Yuvaraj J.K."/>
            <person name="Andersson M.N."/>
            <person name="Corcoran J.A."/>
            <person name="Anderbrant O."/>
            <person name="Lofstedt C."/>
        </authorList>
    </citation>
    <scope>NUCLEOTIDE SEQUENCE</scope>
</reference>
<evidence type="ECO:0000256" key="4">
    <source>
        <dbReference type="ARBA" id="ARBA00022692"/>
    </source>
</evidence>
<keyword evidence="7 10" id="KW-0472">Membrane</keyword>
<dbReference type="AlphaFoldDB" id="A0A2Z4EY46"/>